<gene>
    <name evidence="1" type="ORF">NFI95_09165</name>
</gene>
<dbReference type="Gene3D" id="3.40.630.30">
    <property type="match status" value="1"/>
</dbReference>
<evidence type="ECO:0000313" key="2">
    <source>
        <dbReference type="Proteomes" id="UP001524587"/>
    </source>
</evidence>
<proteinExistence type="predicted"/>
<name>A0ABT1W6W3_9PROT</name>
<dbReference type="Proteomes" id="UP001524587">
    <property type="component" value="Unassembled WGS sequence"/>
</dbReference>
<reference evidence="1 2" key="1">
    <citation type="submission" date="2022-06" db="EMBL/GenBank/DDBJ databases">
        <title>Endosaccharibacter gen. nov., sp. nov., endophytic bacteria isolated from sugarcane.</title>
        <authorList>
            <person name="Pitiwittayakul N."/>
            <person name="Yukphan P."/>
            <person name="Charoenyingcharoen P."/>
            <person name="Tanasupawat S."/>
        </authorList>
    </citation>
    <scope>NUCLEOTIDE SEQUENCE [LARGE SCALE GENOMIC DNA]</scope>
    <source>
        <strain evidence="1 2">KSS8</strain>
    </source>
</reference>
<dbReference type="InterPro" id="IPR016181">
    <property type="entry name" value="Acyl_CoA_acyltransferase"/>
</dbReference>
<accession>A0ABT1W6W3</accession>
<keyword evidence="2" id="KW-1185">Reference proteome</keyword>
<organism evidence="1 2">
    <name type="scientific">Endosaccharibacter trunci</name>
    <dbReference type="NCBI Taxonomy" id="2812733"/>
    <lineage>
        <taxon>Bacteria</taxon>
        <taxon>Pseudomonadati</taxon>
        <taxon>Pseudomonadota</taxon>
        <taxon>Alphaproteobacteria</taxon>
        <taxon>Acetobacterales</taxon>
        <taxon>Acetobacteraceae</taxon>
        <taxon>Endosaccharibacter</taxon>
    </lineage>
</organism>
<evidence type="ECO:0000313" key="1">
    <source>
        <dbReference type="EMBL" id="MCQ8278620.1"/>
    </source>
</evidence>
<dbReference type="RefSeq" id="WP_422864102.1">
    <property type="nucleotide sequence ID" value="NZ_JAMSKV010000007.1"/>
</dbReference>
<evidence type="ECO:0008006" key="3">
    <source>
        <dbReference type="Google" id="ProtNLM"/>
    </source>
</evidence>
<dbReference type="EMBL" id="JAMSKV010000007">
    <property type="protein sequence ID" value="MCQ8278620.1"/>
    <property type="molecule type" value="Genomic_DNA"/>
</dbReference>
<dbReference type="PANTHER" id="PTHR41368:SF1">
    <property type="entry name" value="PROTEIN YGHO"/>
    <property type="match status" value="1"/>
</dbReference>
<sequence>MTPALTIVPVETRGQMQRFLRLPRRIYRGLPGFVPPLDLERRGVMSPRSAPFFKEGRARFFLAMRGRRCVGRISAQVSPLAVLHWGDRIGMFGAIDAVDDAEVVRALVEAAATWLRAENMRAMRGPFLLSMNGEAGLLVEGQLERPMLMSPWHPAYLGALLEAAGLAKVKDLVSYELEVGPAAEAALPVGRMRLADKGTGLSVRELRPDRLAEDAAIMGRLFNDAWHENWGFVPITDHDLEAMVKELKPLIRPEHLVMVERDGDPVGFALVLPNIYDVVGDLGGNPGPLGWGKLAVRLLGHRFRSGRVLLLGISASLRDTTLGAMMPSLIVAELMRRGRTMPLRTVELGWVLEDNHRMRRLIERLSPNPNKVFRIYERALD</sequence>
<dbReference type="PANTHER" id="PTHR41368">
    <property type="entry name" value="PROTEIN YGHO"/>
    <property type="match status" value="1"/>
</dbReference>
<protein>
    <recommendedName>
        <fullName evidence="3">N-acetyltransferase domain-containing protein</fullName>
    </recommendedName>
</protein>
<dbReference type="SUPFAM" id="SSF55729">
    <property type="entry name" value="Acyl-CoA N-acyltransferases (Nat)"/>
    <property type="match status" value="1"/>
</dbReference>
<dbReference type="InterPro" id="IPR039968">
    <property type="entry name" value="BcerS-like"/>
</dbReference>
<comment type="caution">
    <text evidence="1">The sequence shown here is derived from an EMBL/GenBank/DDBJ whole genome shotgun (WGS) entry which is preliminary data.</text>
</comment>